<sequence length="152" mass="18123">MLRVDPNISNRIWLHSDEPQQIGNPRRITFREPASEFWVVQRPASIDELERNEESEHATNEDESQPYWNQNTAKAREWYTWAHKPIVHLGCWTIEESCRLFTTAVTDKQDQFNVNDHRLQLIAPIPLFQWMKLQQLEPLYFSTRFAAEKLTD</sequence>
<dbReference type="EMBL" id="DF143907">
    <property type="protein sequence ID" value="GAA54616.1"/>
    <property type="molecule type" value="Genomic_DNA"/>
</dbReference>
<feature type="region of interest" description="Disordered" evidence="1">
    <location>
        <begin position="49"/>
        <end position="69"/>
    </location>
</feature>
<proteinExistence type="predicted"/>
<evidence type="ECO:0000256" key="1">
    <source>
        <dbReference type="SAM" id="MobiDB-lite"/>
    </source>
</evidence>
<reference key="2">
    <citation type="submission" date="2011-10" db="EMBL/GenBank/DDBJ databases">
        <title>The genome and transcriptome sequence of Clonorchis sinensis provide insights into the carcinogenic liver fluke.</title>
        <authorList>
            <person name="Wang X."/>
            <person name="Huang Y."/>
            <person name="Chen W."/>
            <person name="Liu H."/>
            <person name="Guo L."/>
            <person name="Chen Y."/>
            <person name="Luo F."/>
            <person name="Zhou W."/>
            <person name="Sun J."/>
            <person name="Mao Q."/>
            <person name="Liang P."/>
            <person name="Zhou C."/>
            <person name="Tian Y."/>
            <person name="Men J."/>
            <person name="Lv X."/>
            <person name="Huang L."/>
            <person name="Zhou J."/>
            <person name="Hu Y."/>
            <person name="Li R."/>
            <person name="Zhang F."/>
            <person name="Lei H."/>
            <person name="Li X."/>
            <person name="Hu X."/>
            <person name="Liang C."/>
            <person name="Xu J."/>
            <person name="Wu Z."/>
            <person name="Yu X."/>
        </authorList>
    </citation>
    <scope>NUCLEOTIDE SEQUENCE</scope>
    <source>
        <strain>Henan</strain>
    </source>
</reference>
<evidence type="ECO:0000313" key="2">
    <source>
        <dbReference type="EMBL" id="GAA54616.1"/>
    </source>
</evidence>
<evidence type="ECO:0000313" key="3">
    <source>
        <dbReference type="Proteomes" id="UP000008909"/>
    </source>
</evidence>
<feature type="compositionally biased region" description="Basic and acidic residues" evidence="1">
    <location>
        <begin position="49"/>
        <end position="60"/>
    </location>
</feature>
<organism evidence="2 3">
    <name type="scientific">Clonorchis sinensis</name>
    <name type="common">Chinese liver fluke</name>
    <dbReference type="NCBI Taxonomy" id="79923"/>
    <lineage>
        <taxon>Eukaryota</taxon>
        <taxon>Metazoa</taxon>
        <taxon>Spiralia</taxon>
        <taxon>Lophotrochozoa</taxon>
        <taxon>Platyhelminthes</taxon>
        <taxon>Trematoda</taxon>
        <taxon>Digenea</taxon>
        <taxon>Opisthorchiida</taxon>
        <taxon>Opisthorchiata</taxon>
        <taxon>Opisthorchiidae</taxon>
        <taxon>Clonorchis</taxon>
    </lineage>
</organism>
<name>G7YNT5_CLOSI</name>
<reference evidence="2" key="1">
    <citation type="journal article" date="2011" name="Genome Biol.">
        <title>The draft genome of the carcinogenic human liver fluke Clonorchis sinensis.</title>
        <authorList>
            <person name="Wang X."/>
            <person name="Chen W."/>
            <person name="Huang Y."/>
            <person name="Sun J."/>
            <person name="Men J."/>
            <person name="Liu H."/>
            <person name="Luo F."/>
            <person name="Guo L."/>
            <person name="Lv X."/>
            <person name="Deng C."/>
            <person name="Zhou C."/>
            <person name="Fan Y."/>
            <person name="Li X."/>
            <person name="Huang L."/>
            <person name="Hu Y."/>
            <person name="Liang C."/>
            <person name="Hu X."/>
            <person name="Xu J."/>
            <person name="Yu X."/>
        </authorList>
    </citation>
    <scope>NUCLEOTIDE SEQUENCE [LARGE SCALE GENOMIC DNA]</scope>
    <source>
        <strain evidence="2">Henan</strain>
    </source>
</reference>
<gene>
    <name evidence="2" type="ORF">CLF_104209</name>
</gene>
<keyword evidence="3" id="KW-1185">Reference proteome</keyword>
<accession>G7YNT5</accession>
<dbReference type="AlphaFoldDB" id="G7YNT5"/>
<dbReference type="Proteomes" id="UP000008909">
    <property type="component" value="Unassembled WGS sequence"/>
</dbReference>
<protein>
    <submittedName>
        <fullName evidence="2">Uncharacterized protein</fullName>
    </submittedName>
</protein>